<dbReference type="InterPro" id="IPR036312">
    <property type="entry name" value="Bifun_inhib/LTP/seed_sf"/>
</dbReference>
<feature type="domain" description="Bifunctional inhibitor/plant lipid transfer protein/seed storage helical" evidence="2">
    <location>
        <begin position="15"/>
        <end position="104"/>
    </location>
</feature>
<gene>
    <name evidence="3" type="ORF">U9M48_016757</name>
</gene>
<dbReference type="InterPro" id="IPR016140">
    <property type="entry name" value="Bifunc_inhib/LTP/seed_store"/>
</dbReference>
<dbReference type="InterPro" id="IPR039265">
    <property type="entry name" value="DIR1-like"/>
</dbReference>
<dbReference type="Pfam" id="PF14368">
    <property type="entry name" value="LTP_2"/>
    <property type="match status" value="1"/>
</dbReference>
<dbReference type="GO" id="GO:0005504">
    <property type="term" value="F:fatty acid binding"/>
    <property type="evidence" value="ECO:0007669"/>
    <property type="project" value="InterPro"/>
</dbReference>
<keyword evidence="1" id="KW-0732">Signal</keyword>
<dbReference type="Proteomes" id="UP001341281">
    <property type="component" value="Chromosome 04"/>
</dbReference>
<evidence type="ECO:0000313" key="3">
    <source>
        <dbReference type="EMBL" id="WVZ67714.1"/>
    </source>
</evidence>
<dbReference type="PANTHER" id="PTHR33122">
    <property type="entry name" value="LIPID BINDING PROTEIN-RELATED"/>
    <property type="match status" value="1"/>
</dbReference>
<evidence type="ECO:0000313" key="4">
    <source>
        <dbReference type="Proteomes" id="UP001341281"/>
    </source>
</evidence>
<dbReference type="SUPFAM" id="SSF47699">
    <property type="entry name" value="Bifunctional inhibitor/lipid-transfer protein/seed storage 2S albumin"/>
    <property type="match status" value="1"/>
</dbReference>
<proteinExistence type="predicted"/>
<keyword evidence="4" id="KW-1185">Reference proteome</keyword>
<evidence type="ECO:0000256" key="1">
    <source>
        <dbReference type="SAM" id="SignalP"/>
    </source>
</evidence>
<evidence type="ECO:0000259" key="2">
    <source>
        <dbReference type="Pfam" id="PF14368"/>
    </source>
</evidence>
<dbReference type="EMBL" id="CP144748">
    <property type="protein sequence ID" value="WVZ67714.1"/>
    <property type="molecule type" value="Genomic_DNA"/>
</dbReference>
<dbReference type="AlphaFoldDB" id="A0AAQ3T848"/>
<dbReference type="GO" id="GO:0009627">
    <property type="term" value="P:systemic acquired resistance"/>
    <property type="evidence" value="ECO:0007669"/>
    <property type="project" value="InterPro"/>
</dbReference>
<reference evidence="3 4" key="1">
    <citation type="submission" date="2024-02" db="EMBL/GenBank/DDBJ databases">
        <title>High-quality chromosome-scale genome assembly of Pensacola bahiagrass (Paspalum notatum Flugge var. saurae).</title>
        <authorList>
            <person name="Vega J.M."/>
            <person name="Podio M."/>
            <person name="Orjuela J."/>
            <person name="Siena L.A."/>
            <person name="Pessino S.C."/>
            <person name="Combes M.C."/>
            <person name="Mariac C."/>
            <person name="Albertini E."/>
            <person name="Pupilli F."/>
            <person name="Ortiz J.P.A."/>
            <person name="Leblanc O."/>
        </authorList>
    </citation>
    <scope>NUCLEOTIDE SEQUENCE [LARGE SCALE GENOMIC DNA]</scope>
    <source>
        <strain evidence="3">R1</strain>
        <tissue evidence="3">Leaf</tissue>
    </source>
</reference>
<accession>A0AAQ3T848</accession>
<protein>
    <recommendedName>
        <fullName evidence="2">Bifunctional inhibitor/plant lipid transfer protein/seed storage helical domain-containing protein</fullName>
    </recommendedName>
</protein>
<organism evidence="3 4">
    <name type="scientific">Paspalum notatum var. saurae</name>
    <dbReference type="NCBI Taxonomy" id="547442"/>
    <lineage>
        <taxon>Eukaryota</taxon>
        <taxon>Viridiplantae</taxon>
        <taxon>Streptophyta</taxon>
        <taxon>Embryophyta</taxon>
        <taxon>Tracheophyta</taxon>
        <taxon>Spermatophyta</taxon>
        <taxon>Magnoliopsida</taxon>
        <taxon>Liliopsida</taxon>
        <taxon>Poales</taxon>
        <taxon>Poaceae</taxon>
        <taxon>PACMAD clade</taxon>
        <taxon>Panicoideae</taxon>
        <taxon>Andropogonodae</taxon>
        <taxon>Paspaleae</taxon>
        <taxon>Paspalinae</taxon>
        <taxon>Paspalum</taxon>
    </lineage>
</organism>
<dbReference type="PANTHER" id="PTHR33122:SF62">
    <property type="entry name" value="OS01G0914300 PROTEIN"/>
    <property type="match status" value="1"/>
</dbReference>
<feature type="chain" id="PRO_5042883712" description="Bifunctional inhibitor/plant lipid transfer protein/seed storage helical domain-containing protein" evidence="1">
    <location>
        <begin position="30"/>
        <end position="104"/>
    </location>
</feature>
<dbReference type="Gene3D" id="1.10.110.10">
    <property type="entry name" value="Plant lipid-transfer and hydrophobic proteins"/>
    <property type="match status" value="1"/>
</dbReference>
<name>A0AAQ3T848_PASNO</name>
<feature type="signal peptide" evidence="1">
    <location>
        <begin position="1"/>
        <end position="29"/>
    </location>
</feature>
<sequence length="104" mass="10649">MAGRTKVSSSAVAVAVAMAVALLLAAGEAARECNVDQGTVMSQCFAYCRGGGQGQGRPTKACCDALRHADFGCLCRKYGSQLRGSSCAMSVPSRCQIPGAPRSC</sequence>